<proteinExistence type="predicted"/>
<protein>
    <submittedName>
        <fullName evidence="2">Uncharacterized protein</fullName>
    </submittedName>
</protein>
<name>A0ABT5HQL9_9CAUL</name>
<dbReference type="Proteomes" id="UP001214854">
    <property type="component" value="Unassembled WGS sequence"/>
</dbReference>
<gene>
    <name evidence="2" type="ORF">PQU92_00580</name>
</gene>
<feature type="transmembrane region" description="Helical" evidence="1">
    <location>
        <begin position="77"/>
        <end position="96"/>
    </location>
</feature>
<sequence length="117" mass="13035">MQTWQSFLLVIVFLTVAIGLRYMLGRAAFAFHPDGATGYLRDLLLETAVSYVPLLVIIFGVKLYIDANPQQAESPLVFASIGIAVVSMLLAKRLPLVKAASTRMMKARHDRWEALKQ</sequence>
<keyword evidence="1" id="KW-1133">Transmembrane helix</keyword>
<accession>A0ABT5HQL9</accession>
<reference evidence="2 3" key="1">
    <citation type="submission" date="2023-01" db="EMBL/GenBank/DDBJ databases">
        <title>Novel species of the genus Asticcacaulis isolated from rivers.</title>
        <authorList>
            <person name="Lu H."/>
        </authorList>
    </citation>
    <scope>NUCLEOTIDE SEQUENCE [LARGE SCALE GENOMIC DNA]</scope>
    <source>
        <strain evidence="2 3">BYS171W</strain>
    </source>
</reference>
<feature type="transmembrane region" description="Helical" evidence="1">
    <location>
        <begin position="6"/>
        <end position="24"/>
    </location>
</feature>
<evidence type="ECO:0000313" key="3">
    <source>
        <dbReference type="Proteomes" id="UP001214854"/>
    </source>
</evidence>
<keyword evidence="3" id="KW-1185">Reference proteome</keyword>
<dbReference type="EMBL" id="JAQQKX010000001">
    <property type="protein sequence ID" value="MDC7681756.1"/>
    <property type="molecule type" value="Genomic_DNA"/>
</dbReference>
<feature type="transmembrane region" description="Helical" evidence="1">
    <location>
        <begin position="44"/>
        <end position="65"/>
    </location>
</feature>
<comment type="caution">
    <text evidence="2">The sequence shown here is derived from an EMBL/GenBank/DDBJ whole genome shotgun (WGS) entry which is preliminary data.</text>
</comment>
<keyword evidence="1" id="KW-0812">Transmembrane</keyword>
<keyword evidence="1" id="KW-0472">Membrane</keyword>
<dbReference type="RefSeq" id="WP_272746278.1">
    <property type="nucleotide sequence ID" value="NZ_JAQQKX010000001.1"/>
</dbReference>
<organism evidence="2 3">
    <name type="scientific">Asticcacaulis aquaticus</name>
    <dbReference type="NCBI Taxonomy" id="2984212"/>
    <lineage>
        <taxon>Bacteria</taxon>
        <taxon>Pseudomonadati</taxon>
        <taxon>Pseudomonadota</taxon>
        <taxon>Alphaproteobacteria</taxon>
        <taxon>Caulobacterales</taxon>
        <taxon>Caulobacteraceae</taxon>
        <taxon>Asticcacaulis</taxon>
    </lineage>
</organism>
<evidence type="ECO:0000256" key="1">
    <source>
        <dbReference type="SAM" id="Phobius"/>
    </source>
</evidence>
<evidence type="ECO:0000313" key="2">
    <source>
        <dbReference type="EMBL" id="MDC7681756.1"/>
    </source>
</evidence>